<dbReference type="EMBL" id="GBXM01064936">
    <property type="protein sequence ID" value="JAH43641.1"/>
    <property type="molecule type" value="Transcribed_RNA"/>
</dbReference>
<name>A0A0E9SQQ5_ANGAN</name>
<organism evidence="1">
    <name type="scientific">Anguilla anguilla</name>
    <name type="common">European freshwater eel</name>
    <name type="synonym">Muraena anguilla</name>
    <dbReference type="NCBI Taxonomy" id="7936"/>
    <lineage>
        <taxon>Eukaryota</taxon>
        <taxon>Metazoa</taxon>
        <taxon>Chordata</taxon>
        <taxon>Craniata</taxon>
        <taxon>Vertebrata</taxon>
        <taxon>Euteleostomi</taxon>
        <taxon>Actinopterygii</taxon>
        <taxon>Neopterygii</taxon>
        <taxon>Teleostei</taxon>
        <taxon>Anguilliformes</taxon>
        <taxon>Anguillidae</taxon>
        <taxon>Anguilla</taxon>
    </lineage>
</organism>
<dbReference type="AlphaFoldDB" id="A0A0E9SQQ5"/>
<sequence length="47" mass="5302">MKTSFTSCTALSWLKGTCCTFFLLFLCNPYSDCPEVAVAWHLLNLQP</sequence>
<reference evidence="1" key="1">
    <citation type="submission" date="2014-11" db="EMBL/GenBank/DDBJ databases">
        <authorList>
            <person name="Amaro Gonzalez C."/>
        </authorList>
    </citation>
    <scope>NUCLEOTIDE SEQUENCE</scope>
</reference>
<proteinExistence type="predicted"/>
<protein>
    <submittedName>
        <fullName evidence="1">Uncharacterized protein</fullName>
    </submittedName>
</protein>
<reference evidence="1" key="2">
    <citation type="journal article" date="2015" name="Fish Shellfish Immunol.">
        <title>Early steps in the European eel (Anguilla anguilla)-Vibrio vulnificus interaction in the gills: Role of the RtxA13 toxin.</title>
        <authorList>
            <person name="Callol A."/>
            <person name="Pajuelo D."/>
            <person name="Ebbesson L."/>
            <person name="Teles M."/>
            <person name="MacKenzie S."/>
            <person name="Amaro C."/>
        </authorList>
    </citation>
    <scope>NUCLEOTIDE SEQUENCE</scope>
</reference>
<accession>A0A0E9SQQ5</accession>
<evidence type="ECO:0000313" key="1">
    <source>
        <dbReference type="EMBL" id="JAH43641.1"/>
    </source>
</evidence>